<protein>
    <recommendedName>
        <fullName evidence="1">Immunity MXAN-0049 protein domain-containing protein</fullName>
    </recommendedName>
</protein>
<reference evidence="3" key="1">
    <citation type="submission" date="2017-01" db="EMBL/GenBank/DDBJ databases">
        <authorList>
            <person name="Varghese N."/>
            <person name="Submissions S."/>
        </authorList>
    </citation>
    <scope>NUCLEOTIDE SEQUENCE [LARGE SCALE GENOMIC DNA]</scope>
    <source>
        <strain evidence="3">DSM 24913</strain>
    </source>
</reference>
<dbReference type="EMBL" id="FTOH01000003">
    <property type="protein sequence ID" value="SIS66750.1"/>
    <property type="molecule type" value="Genomic_DNA"/>
</dbReference>
<gene>
    <name evidence="2" type="ORF">SAMN05421686_103173</name>
</gene>
<dbReference type="InterPro" id="IPR012433">
    <property type="entry name" value="Imm11"/>
</dbReference>
<dbReference type="AlphaFoldDB" id="A0A1N7KZB6"/>
<dbReference type="OrthoDB" id="6193903at2"/>
<keyword evidence="3" id="KW-1185">Reference proteome</keyword>
<feature type="domain" description="Immunity MXAN-0049 protein" evidence="1">
    <location>
        <begin position="64"/>
        <end position="183"/>
    </location>
</feature>
<evidence type="ECO:0000313" key="3">
    <source>
        <dbReference type="Proteomes" id="UP000185639"/>
    </source>
</evidence>
<accession>A0A1N7KZB6</accession>
<proteinExistence type="predicted"/>
<evidence type="ECO:0000259" key="1">
    <source>
        <dbReference type="Pfam" id="PF07791"/>
    </source>
</evidence>
<dbReference type="STRING" id="484498.SAMN05421686_103173"/>
<dbReference type="Proteomes" id="UP000185639">
    <property type="component" value="Unassembled WGS sequence"/>
</dbReference>
<dbReference type="Pfam" id="PF07791">
    <property type="entry name" value="Imm11"/>
    <property type="match status" value="1"/>
</dbReference>
<dbReference type="RefSeq" id="WP_068437766.1">
    <property type="nucleotide sequence ID" value="NZ_FTOH01000003.1"/>
</dbReference>
<evidence type="ECO:0000313" key="2">
    <source>
        <dbReference type="EMBL" id="SIS66750.1"/>
    </source>
</evidence>
<name>A0A1N7KZB6_9GAMM</name>
<sequence>MIYQLEADFETFYSFDFDVEDLLEKMPGYSQRFRAKARLPGWVEPQGGFYKGSGFIGDVECIPDISIWALGNLLLNERAYEVLSDHIDGAGEFLPVQVDDKQYYMFNTLHVLSSQVVDLTDAVEVIDSGVHLGVSGLKVIEDDLNDVDVFKMKEEKLIHSFVTDGFKRLCNDTGLTGLSFRSINGV</sequence>
<organism evidence="2 3">
    <name type="scientific">Thalassolituus maritimus</name>
    <dbReference type="NCBI Taxonomy" id="484498"/>
    <lineage>
        <taxon>Bacteria</taxon>
        <taxon>Pseudomonadati</taxon>
        <taxon>Pseudomonadota</taxon>
        <taxon>Gammaproteobacteria</taxon>
        <taxon>Oceanospirillales</taxon>
        <taxon>Oceanospirillaceae</taxon>
        <taxon>Thalassolituus</taxon>
    </lineage>
</organism>